<reference evidence="2" key="1">
    <citation type="submission" date="2023-07" db="EMBL/GenBank/DDBJ databases">
        <authorList>
            <consortium name="AG Swart"/>
            <person name="Singh M."/>
            <person name="Singh A."/>
            <person name="Seah K."/>
            <person name="Emmerich C."/>
        </authorList>
    </citation>
    <scope>NUCLEOTIDE SEQUENCE</scope>
    <source>
        <strain evidence="2">DP1</strain>
    </source>
</reference>
<proteinExistence type="predicted"/>
<feature type="region of interest" description="Disordered" evidence="1">
    <location>
        <begin position="120"/>
        <end position="140"/>
    </location>
</feature>
<comment type="caution">
    <text evidence="2">The sequence shown here is derived from an EMBL/GenBank/DDBJ whole genome shotgun (WGS) entry which is preliminary data.</text>
</comment>
<evidence type="ECO:0000256" key="1">
    <source>
        <dbReference type="SAM" id="MobiDB-lite"/>
    </source>
</evidence>
<gene>
    <name evidence="2" type="ORF">ECRASSUSDP1_LOCUS15749</name>
</gene>
<accession>A0AAD1XKL1</accession>
<protein>
    <submittedName>
        <fullName evidence="2">Uncharacterized protein</fullName>
    </submittedName>
</protein>
<evidence type="ECO:0000313" key="2">
    <source>
        <dbReference type="EMBL" id="CAI2374397.1"/>
    </source>
</evidence>
<sequence length="238" mass="27870">MKSKTLENDEETWLKYIGKIISKQMVNEPLDKLSINLKKKKPISIKDIEIIQKKYESSQEVRDANLAKTMKKALDIYYKEMLHKGELLPVIEPYMDSDNEKAIKILRPQSALTFTEYMNKHPETSADPEKRRQIEKKDPKSSRKYIYYKNINISRQKMMKESNKKTILKNNFIPTQQLCEQEASIDLEKFCPDLSVPKTLLPIEKYGRNNTIKPEAFNKYFLDKNTEVKGALANKSTQ</sequence>
<evidence type="ECO:0000313" key="3">
    <source>
        <dbReference type="Proteomes" id="UP001295684"/>
    </source>
</evidence>
<dbReference type="Proteomes" id="UP001295684">
    <property type="component" value="Unassembled WGS sequence"/>
</dbReference>
<dbReference type="EMBL" id="CAMPGE010015794">
    <property type="protein sequence ID" value="CAI2374397.1"/>
    <property type="molecule type" value="Genomic_DNA"/>
</dbReference>
<keyword evidence="3" id="KW-1185">Reference proteome</keyword>
<organism evidence="2 3">
    <name type="scientific">Euplotes crassus</name>
    <dbReference type="NCBI Taxonomy" id="5936"/>
    <lineage>
        <taxon>Eukaryota</taxon>
        <taxon>Sar</taxon>
        <taxon>Alveolata</taxon>
        <taxon>Ciliophora</taxon>
        <taxon>Intramacronucleata</taxon>
        <taxon>Spirotrichea</taxon>
        <taxon>Hypotrichia</taxon>
        <taxon>Euplotida</taxon>
        <taxon>Euplotidae</taxon>
        <taxon>Moneuplotes</taxon>
    </lineage>
</organism>
<name>A0AAD1XKL1_EUPCR</name>
<dbReference type="AlphaFoldDB" id="A0AAD1XKL1"/>